<organism evidence="1">
    <name type="scientific">Candidatus Kentrum sp. LFY</name>
    <dbReference type="NCBI Taxonomy" id="2126342"/>
    <lineage>
        <taxon>Bacteria</taxon>
        <taxon>Pseudomonadati</taxon>
        <taxon>Pseudomonadota</taxon>
        <taxon>Gammaproteobacteria</taxon>
        <taxon>Candidatus Kentrum</taxon>
    </lineage>
</organism>
<protein>
    <recommendedName>
        <fullName evidence="2">ParE toxin of type II toxin-antitoxin system, parDE</fullName>
    </recommendedName>
</protein>
<name>A0A450WYQ2_9GAMM</name>
<proteinExistence type="predicted"/>
<dbReference type="AlphaFoldDB" id="A0A450WYQ2"/>
<evidence type="ECO:0008006" key="2">
    <source>
        <dbReference type="Google" id="ProtNLM"/>
    </source>
</evidence>
<dbReference type="EMBL" id="CAADFN010000111">
    <property type="protein sequence ID" value="VFK22159.1"/>
    <property type="molecule type" value="Genomic_DNA"/>
</dbReference>
<evidence type="ECO:0000313" key="1">
    <source>
        <dbReference type="EMBL" id="VFK22159.1"/>
    </source>
</evidence>
<accession>A0A450WYQ2</accession>
<sequence length="83" mass="9139">MKIQVLEEATADLADGFRFYERQAEGLGDYVLDFLWSDIHSLRLYGGTPSVAGLSRVEEFIALSDQGVLPIRCHGISPGARRG</sequence>
<reference evidence="1" key="1">
    <citation type="submission" date="2019-02" db="EMBL/GenBank/DDBJ databases">
        <authorList>
            <person name="Gruber-Vodicka R. H."/>
            <person name="Seah K. B. B."/>
        </authorList>
    </citation>
    <scope>NUCLEOTIDE SEQUENCE</scope>
    <source>
        <strain evidence="1">BECK_BY7</strain>
    </source>
</reference>
<gene>
    <name evidence="1" type="ORF">BECKLFY1418C_GA0070996_11117</name>
</gene>